<protein>
    <submittedName>
        <fullName evidence="2">CHAD domain-containing protein</fullName>
    </submittedName>
</protein>
<dbReference type="EMBL" id="JAAIKB010000001">
    <property type="protein sequence ID" value="NGM19389.1"/>
    <property type="molecule type" value="Genomic_DNA"/>
</dbReference>
<comment type="caution">
    <text evidence="2">The sequence shown here is derived from an EMBL/GenBank/DDBJ whole genome shotgun (WGS) entry which is preliminary data.</text>
</comment>
<sequence>MASPITWEAALDPALAPRLLRHPALAARRAGPTRAAPLLLEWRDTAEGRLADDGLALEEPRGGPPRLVHAIAPATALIHPASPVEAGPGDPPASADQVLAALLGRRATVALAEGVEATLIRGALRLGDAEKPVARLLLAGPADAVIATMRDLAASIPLLPPLASLAEEARALGAGTGLRPRRLGAPLLGPGLSVEDALRHVIGHLACVLAWHAPIAAAGQHPAGVHQMRVALRRLRSALRAFRPAVDGPALRDADRRLKALATLLGPARDWDVFLGGLGAELAGALPEDPRIAALLEAARFRRDAAYAALARHLAGAEFRHLLWDLCALVEGRPWLVDRPGPVEDFAAGLLAKRWRKLTAAGGSMEDLPDAEFHALRLDGKRMRYLAELFAPLWGRKRGRRFLERLAAVQEQMGLANDAAVARALVAPLSDSPGGNWATGVAEGWVLARSRRARSRAAKAWDALLGADPFWNQG</sequence>
<dbReference type="InterPro" id="IPR038186">
    <property type="entry name" value="CHAD_dom_sf"/>
</dbReference>
<evidence type="ECO:0000313" key="3">
    <source>
        <dbReference type="Proteomes" id="UP000475385"/>
    </source>
</evidence>
<dbReference type="Pfam" id="PF05235">
    <property type="entry name" value="CHAD"/>
    <property type="match status" value="1"/>
</dbReference>
<name>A0A6M1LHD1_9PROT</name>
<dbReference type="PANTHER" id="PTHR39339:SF1">
    <property type="entry name" value="CHAD DOMAIN-CONTAINING PROTEIN"/>
    <property type="match status" value="1"/>
</dbReference>
<feature type="domain" description="CHAD" evidence="1">
    <location>
        <begin position="191"/>
        <end position="474"/>
    </location>
</feature>
<dbReference type="AlphaFoldDB" id="A0A6M1LHD1"/>
<dbReference type="Gene3D" id="1.40.20.10">
    <property type="entry name" value="CHAD domain"/>
    <property type="match status" value="1"/>
</dbReference>
<organism evidence="2 3">
    <name type="scientific">Falsiroseomonas algicola</name>
    <dbReference type="NCBI Taxonomy" id="2716930"/>
    <lineage>
        <taxon>Bacteria</taxon>
        <taxon>Pseudomonadati</taxon>
        <taxon>Pseudomonadota</taxon>
        <taxon>Alphaproteobacteria</taxon>
        <taxon>Acetobacterales</taxon>
        <taxon>Roseomonadaceae</taxon>
        <taxon>Falsiroseomonas</taxon>
    </lineage>
</organism>
<reference evidence="2 3" key="1">
    <citation type="submission" date="2020-03" db="EMBL/GenBank/DDBJ databases">
        <title>Roseomonas stagni sp. nov., isolated from pond water in Japan.</title>
        <authorList>
            <person name="Furuhata K."/>
            <person name="Miyamoto H."/>
            <person name="Goto K."/>
        </authorList>
    </citation>
    <scope>NUCLEOTIDE SEQUENCE [LARGE SCALE GENOMIC DNA]</scope>
    <source>
        <strain evidence="2 3">PeD5</strain>
    </source>
</reference>
<dbReference type="PROSITE" id="PS51708">
    <property type="entry name" value="CHAD"/>
    <property type="match status" value="1"/>
</dbReference>
<dbReference type="RefSeq" id="WP_164693214.1">
    <property type="nucleotide sequence ID" value="NZ_JAAIKB010000001.1"/>
</dbReference>
<dbReference type="PANTHER" id="PTHR39339">
    <property type="entry name" value="SLR1444 PROTEIN"/>
    <property type="match status" value="1"/>
</dbReference>
<evidence type="ECO:0000313" key="2">
    <source>
        <dbReference type="EMBL" id="NGM19389.1"/>
    </source>
</evidence>
<keyword evidence="3" id="KW-1185">Reference proteome</keyword>
<dbReference type="InterPro" id="IPR007899">
    <property type="entry name" value="CHAD_dom"/>
</dbReference>
<dbReference type="SMART" id="SM00880">
    <property type="entry name" value="CHAD"/>
    <property type="match status" value="1"/>
</dbReference>
<gene>
    <name evidence="2" type="ORF">G3576_05140</name>
</gene>
<evidence type="ECO:0000259" key="1">
    <source>
        <dbReference type="PROSITE" id="PS51708"/>
    </source>
</evidence>
<proteinExistence type="predicted"/>
<accession>A0A6M1LHD1</accession>
<dbReference type="Proteomes" id="UP000475385">
    <property type="component" value="Unassembled WGS sequence"/>
</dbReference>